<feature type="compositionally biased region" description="Polar residues" evidence="1">
    <location>
        <begin position="17"/>
        <end position="52"/>
    </location>
</feature>
<sequence>MTTIPKNSIDLERENKQTNPSAHASTNLGKGQGQRIRNSTLFTSQGMTTIPKNSIDLEKENKKTNPSAHASTNLGKKYTQKV</sequence>
<dbReference type="EMBL" id="JBANQN010000010">
    <property type="protein sequence ID" value="KAK6777964.1"/>
    <property type="molecule type" value="Genomic_DNA"/>
</dbReference>
<proteinExistence type="predicted"/>
<accession>A0AAN8T1Q2</accession>
<dbReference type="AlphaFoldDB" id="A0AAN8T1Q2"/>
<feature type="region of interest" description="Disordered" evidence="1">
    <location>
        <begin position="1"/>
        <end position="82"/>
    </location>
</feature>
<comment type="caution">
    <text evidence="2">The sequence shown here is derived from an EMBL/GenBank/DDBJ whole genome shotgun (WGS) entry which is preliminary data.</text>
</comment>
<feature type="compositionally biased region" description="Polar residues" evidence="1">
    <location>
        <begin position="64"/>
        <end position="74"/>
    </location>
</feature>
<protein>
    <submittedName>
        <fullName evidence="2">Uncharacterized protein</fullName>
    </submittedName>
</protein>
<dbReference type="Proteomes" id="UP001371456">
    <property type="component" value="Unassembled WGS sequence"/>
</dbReference>
<organism evidence="2 3">
    <name type="scientific">Solanum bulbocastanum</name>
    <name type="common">Wild potato</name>
    <dbReference type="NCBI Taxonomy" id="147425"/>
    <lineage>
        <taxon>Eukaryota</taxon>
        <taxon>Viridiplantae</taxon>
        <taxon>Streptophyta</taxon>
        <taxon>Embryophyta</taxon>
        <taxon>Tracheophyta</taxon>
        <taxon>Spermatophyta</taxon>
        <taxon>Magnoliopsida</taxon>
        <taxon>eudicotyledons</taxon>
        <taxon>Gunneridae</taxon>
        <taxon>Pentapetalae</taxon>
        <taxon>asterids</taxon>
        <taxon>lamiids</taxon>
        <taxon>Solanales</taxon>
        <taxon>Solanaceae</taxon>
        <taxon>Solanoideae</taxon>
        <taxon>Solaneae</taxon>
        <taxon>Solanum</taxon>
    </lineage>
</organism>
<name>A0AAN8T1Q2_SOLBU</name>
<reference evidence="2 3" key="1">
    <citation type="submission" date="2024-02" db="EMBL/GenBank/DDBJ databases">
        <title>de novo genome assembly of Solanum bulbocastanum strain 11H21.</title>
        <authorList>
            <person name="Hosaka A.J."/>
        </authorList>
    </citation>
    <scope>NUCLEOTIDE SEQUENCE [LARGE SCALE GENOMIC DNA]</scope>
    <source>
        <tissue evidence="2">Young leaves</tissue>
    </source>
</reference>
<gene>
    <name evidence="2" type="ORF">RDI58_024682</name>
</gene>
<evidence type="ECO:0000313" key="2">
    <source>
        <dbReference type="EMBL" id="KAK6777964.1"/>
    </source>
</evidence>
<evidence type="ECO:0000256" key="1">
    <source>
        <dbReference type="SAM" id="MobiDB-lite"/>
    </source>
</evidence>
<keyword evidence="3" id="KW-1185">Reference proteome</keyword>
<evidence type="ECO:0000313" key="3">
    <source>
        <dbReference type="Proteomes" id="UP001371456"/>
    </source>
</evidence>